<evidence type="ECO:0000256" key="1">
    <source>
        <dbReference type="SAM" id="SignalP"/>
    </source>
</evidence>
<evidence type="ECO:0000313" key="2">
    <source>
        <dbReference type="EMBL" id="KLV10510.1"/>
    </source>
</evidence>
<keyword evidence="3" id="KW-1185">Reference proteome</keyword>
<keyword evidence="1" id="KW-0732">Signal</keyword>
<gene>
    <name evidence="2" type="ORF">ABT57_08205</name>
</gene>
<proteinExistence type="predicted"/>
<dbReference type="EMBL" id="LDOU01000006">
    <property type="protein sequence ID" value="KLV10510.1"/>
    <property type="molecule type" value="Genomic_DNA"/>
</dbReference>
<evidence type="ECO:0000313" key="3">
    <source>
        <dbReference type="Proteomes" id="UP000035909"/>
    </source>
</evidence>
<evidence type="ECO:0008006" key="4">
    <source>
        <dbReference type="Google" id="ProtNLM"/>
    </source>
</evidence>
<accession>A0A0J1HFW0</accession>
<reference evidence="2 3" key="1">
    <citation type="submission" date="2015-05" db="EMBL/GenBank/DDBJ databases">
        <title>Photobacterium galathea sp. nov.</title>
        <authorList>
            <person name="Machado H."/>
            <person name="Gram L."/>
        </authorList>
    </citation>
    <scope>NUCLEOTIDE SEQUENCE [LARGE SCALE GENOMIC DNA]</scope>
    <source>
        <strain evidence="2 3">DSM 22954</strain>
    </source>
</reference>
<dbReference type="PATRIC" id="fig|320778.3.peg.1780"/>
<dbReference type="PROSITE" id="PS51257">
    <property type="entry name" value="PROKAR_LIPOPROTEIN"/>
    <property type="match status" value="1"/>
</dbReference>
<comment type="caution">
    <text evidence="2">The sequence shown here is derived from an EMBL/GenBank/DDBJ whole genome shotgun (WGS) entry which is preliminary data.</text>
</comment>
<sequence length="182" mass="19424">MKKFTAVSALLFLMSGCASNDIETVVNDGINGAINGVFGSSQKAITAKTNLPSSGTEKSYSVNSERINILAAEKTSRDYGAIKVVKQGKNPKGQTRLAMDYCAHPGVGKVACGGYLYQVSPDGWLVSKSISFGSADYHNEIVIPAGSYYMKVSSNGMGKESYTTGVFTISPYKTSYVQLELE</sequence>
<dbReference type="Proteomes" id="UP000035909">
    <property type="component" value="Unassembled WGS sequence"/>
</dbReference>
<dbReference type="RefSeq" id="WP_047884675.1">
    <property type="nucleotide sequence ID" value="NZ_CP071326.1"/>
</dbReference>
<dbReference type="AlphaFoldDB" id="A0A0J1HFW0"/>
<dbReference type="OrthoDB" id="5878875at2"/>
<organism evidence="2 3">
    <name type="scientific">Photobacterium ganghwense</name>
    <dbReference type="NCBI Taxonomy" id="320778"/>
    <lineage>
        <taxon>Bacteria</taxon>
        <taxon>Pseudomonadati</taxon>
        <taxon>Pseudomonadota</taxon>
        <taxon>Gammaproteobacteria</taxon>
        <taxon>Vibrionales</taxon>
        <taxon>Vibrionaceae</taxon>
        <taxon>Photobacterium</taxon>
    </lineage>
</organism>
<feature type="chain" id="PRO_5005252436" description="Lipoprotein" evidence="1">
    <location>
        <begin position="21"/>
        <end position="182"/>
    </location>
</feature>
<name>A0A0J1HFW0_9GAMM</name>
<protein>
    <recommendedName>
        <fullName evidence="4">Lipoprotein</fullName>
    </recommendedName>
</protein>
<feature type="signal peptide" evidence="1">
    <location>
        <begin position="1"/>
        <end position="20"/>
    </location>
</feature>